<dbReference type="RefSeq" id="WP_247260521.1">
    <property type="nucleotide sequence ID" value="NZ_JALJQZ010000010.1"/>
</dbReference>
<reference evidence="3" key="1">
    <citation type="journal article" date="2019" name="Int. J. Syst. Evol. Microbiol.">
        <title>The Global Catalogue of Microorganisms (GCM) 10K type strain sequencing project: providing services to taxonomists for standard genome sequencing and annotation.</title>
        <authorList>
            <consortium name="The Broad Institute Genomics Platform"/>
            <consortium name="The Broad Institute Genome Sequencing Center for Infectious Disease"/>
            <person name="Wu L."/>
            <person name="Ma J."/>
        </authorList>
    </citation>
    <scope>NUCLEOTIDE SEQUENCE [LARGE SCALE GENOMIC DNA]</scope>
    <source>
        <strain evidence="3">TBRC 5781</strain>
    </source>
</reference>
<evidence type="ECO:0000313" key="3">
    <source>
        <dbReference type="Proteomes" id="UP001595697"/>
    </source>
</evidence>
<sequence>MRQSNINDRAQRAFDFFVSKGWSPAQAAGIVGNGQAESGKGLNERAVGDSGAALGIFQWNDRRPKLIQWAKNNGRDHLDFDTQLEFAQHELETSESYAASRLRAATTVDEAAAAFMHFERPSGYSRNNPTAGHNWAGRLANAKAIFGGNMSYPQIDRGNIPRESVSSTPNGDKVSFDNPISPRAVTTDVEMNQFNAQQAAQAPAFDSKWDAFKAAREDESMINWMMKGRTDLLPDPNWQPTPDILNAAKAGVPEQFWPQLGKAHSQAHLEQIKEGILADVDYEKKMEGLGWTGTGLRVGASLTTIDNLALLLLAPEVSLPKYGGMLAKVGIKAAEGAFINTLTEIPRVAYKPSANGTDLLWAAGTGAALGGAFGAFAKNPALAQESAEYIRIGKSLQAHAEEELKAGTMLRSVDLPGSAGAARVSSRDVLTDAGEDWLHGAVDNAIERSWASRIRWDVAGKGKASENPATRAFTSHAVVDVVGNADKTKVSHIAAEEWQKQLDFDFSMRAEQGHVQHFNEFMTSRGITGAGKDEAEVEFKKLVTNYLDNVRPEKEWDAAVKKQGDLIRKSYADYLEYLKNPGLLDGSERRAVAGFENVDRAPYRPNIADHQKIDAHSVRYGDDTMREFVAQAFLRKVPELGEELARRMGKGYWRTLREATAGMSNLDRVLHGNDMEALKKALQDIDLSDADIQKVISVAKPKPSKEGGTARSKRKALYDNNFEMMVRNKSTGEMEKLRMADLFQDDYLYGFKSYSRQMSGQIGMAMMRIKNPLYSADNPHAAEFLVDGITSRGEFDKFVREMRSVWDAKTHIPHADRMKAANADEARLQFIYDRITGTPDQTKFPNLAKWARAVHGYNYTRVMNQVGLAQLGEMLGVGTQIGLKAALEGMPSFRAMLRDAKTGQLQTSFAREMEELSGFGADWFRDGFRHHLDDMGEMINRSANGQRWNKVDDLLHTGKRITNVVSGMSTVDTFSRRWASAAAVMKIVNAAAKTAEGGSVKGLNMNRMRALGLDDDMAHRVFAQIRKHADFEDGAISSRKYLAGNFGKWDDQEALSHFRTAVWRWSRMVIQDNVVGQGNVMLSHPMARTILQFRNFMMNAWTNQLLRNLHHMDFNTFASFMTTSVVGGMVYTAQQYLNSTGRSDQKDYLEEKLSPSGIAKAMVQRGEWSSIMPTIIDTGLYVTSFKPWFEDRASGLASNAFSNPTFDLASTGLKASHGIGRAIRQGGWSQSEIRALQRIMPFQNVIGVQPLVNSLIRHQPERTRSSSW</sequence>
<dbReference type="EMBL" id="JBHSBD010000008">
    <property type="protein sequence ID" value="MFC3966995.1"/>
    <property type="molecule type" value="Genomic_DNA"/>
</dbReference>
<organism evidence="2 3">
    <name type="scientific">Rhizobium lemnae</name>
    <dbReference type="NCBI Taxonomy" id="1214924"/>
    <lineage>
        <taxon>Bacteria</taxon>
        <taxon>Pseudomonadati</taxon>
        <taxon>Pseudomonadota</taxon>
        <taxon>Alphaproteobacteria</taxon>
        <taxon>Hyphomicrobiales</taxon>
        <taxon>Rhizobiaceae</taxon>
        <taxon>Rhizobium/Agrobacterium group</taxon>
        <taxon>Rhizobium</taxon>
    </lineage>
</organism>
<gene>
    <name evidence="2" type="ORF">ACFOVS_02330</name>
</gene>
<accession>A0ABV8E4B0</accession>
<name>A0ABV8E4B0_9HYPH</name>
<dbReference type="InterPro" id="IPR041219">
    <property type="entry name" value="Phage_lysozyme2"/>
</dbReference>
<proteinExistence type="predicted"/>
<protein>
    <submittedName>
        <fullName evidence="2">Phage tail tip lysozyme</fullName>
    </submittedName>
</protein>
<dbReference type="Proteomes" id="UP001595697">
    <property type="component" value="Unassembled WGS sequence"/>
</dbReference>
<feature type="domain" description="Phage tail lysozyme" evidence="1">
    <location>
        <begin position="9"/>
        <end position="144"/>
    </location>
</feature>
<evidence type="ECO:0000259" key="1">
    <source>
        <dbReference type="Pfam" id="PF18013"/>
    </source>
</evidence>
<dbReference type="Gene3D" id="1.10.530.10">
    <property type="match status" value="1"/>
</dbReference>
<keyword evidence="3" id="KW-1185">Reference proteome</keyword>
<comment type="caution">
    <text evidence="2">The sequence shown here is derived from an EMBL/GenBank/DDBJ whole genome shotgun (WGS) entry which is preliminary data.</text>
</comment>
<evidence type="ECO:0000313" key="2">
    <source>
        <dbReference type="EMBL" id="MFC3966995.1"/>
    </source>
</evidence>
<dbReference type="Pfam" id="PF18013">
    <property type="entry name" value="Phage_lysozyme2"/>
    <property type="match status" value="1"/>
</dbReference>